<evidence type="ECO:0000256" key="5">
    <source>
        <dbReference type="ARBA" id="ARBA00023124"/>
    </source>
</evidence>
<dbReference type="GO" id="GO:0106300">
    <property type="term" value="P:protein-DNA covalent cross-linking repair"/>
    <property type="evidence" value="ECO:0007669"/>
    <property type="project" value="InterPro"/>
</dbReference>
<reference evidence="11" key="1">
    <citation type="submission" date="2016-10" db="EMBL/GenBank/DDBJ databases">
        <authorList>
            <person name="Varghese N."/>
            <person name="Submissions S."/>
        </authorList>
    </citation>
    <scope>NUCLEOTIDE SEQUENCE [LARGE SCALE GENOMIC DNA]</scope>
    <source>
        <strain evidence="11">LMG 26383,CCUG 61248,R- 45681</strain>
    </source>
</reference>
<name>A0A1H7WHF8_9HYPH</name>
<organism evidence="10 11">
    <name type="scientific">Bosea lupini</name>
    <dbReference type="NCBI Taxonomy" id="1036779"/>
    <lineage>
        <taxon>Bacteria</taxon>
        <taxon>Pseudomonadati</taxon>
        <taxon>Pseudomonadota</taxon>
        <taxon>Alphaproteobacteria</taxon>
        <taxon>Hyphomicrobiales</taxon>
        <taxon>Boseaceae</taxon>
        <taxon>Bosea</taxon>
    </lineage>
</organism>
<evidence type="ECO:0000313" key="11">
    <source>
        <dbReference type="Proteomes" id="UP000199664"/>
    </source>
</evidence>
<dbReference type="EC" id="3.4.-.-" evidence="8"/>
<dbReference type="GO" id="GO:0016829">
    <property type="term" value="F:lyase activity"/>
    <property type="evidence" value="ECO:0007669"/>
    <property type="project" value="UniProtKB-KW"/>
</dbReference>
<dbReference type="GO" id="GO:0003697">
    <property type="term" value="F:single-stranded DNA binding"/>
    <property type="evidence" value="ECO:0007669"/>
    <property type="project" value="InterPro"/>
</dbReference>
<keyword evidence="5" id="KW-0190">Covalent protein-DNA linkage</keyword>
<dbReference type="AlphaFoldDB" id="A0A1H7WHF8"/>
<keyword evidence="11" id="KW-1185">Reference proteome</keyword>
<keyword evidence="4 8" id="KW-0378">Hydrolase</keyword>
<dbReference type="InterPro" id="IPR003738">
    <property type="entry name" value="SRAP"/>
</dbReference>
<evidence type="ECO:0000313" key="10">
    <source>
        <dbReference type="EMBL" id="SEM20933.1"/>
    </source>
</evidence>
<dbReference type="Proteomes" id="UP000199664">
    <property type="component" value="Unassembled WGS sequence"/>
</dbReference>
<keyword evidence="6" id="KW-0238">DNA-binding</keyword>
<dbReference type="STRING" id="1036779.SAMN04515666_108176"/>
<keyword evidence="7" id="KW-0456">Lyase</keyword>
<dbReference type="GO" id="GO:0008233">
    <property type="term" value="F:peptidase activity"/>
    <property type="evidence" value="ECO:0007669"/>
    <property type="project" value="UniProtKB-KW"/>
</dbReference>
<evidence type="ECO:0000256" key="1">
    <source>
        <dbReference type="ARBA" id="ARBA00008136"/>
    </source>
</evidence>
<evidence type="ECO:0000256" key="8">
    <source>
        <dbReference type="RuleBase" id="RU364100"/>
    </source>
</evidence>
<evidence type="ECO:0000256" key="2">
    <source>
        <dbReference type="ARBA" id="ARBA00022670"/>
    </source>
</evidence>
<evidence type="ECO:0000256" key="6">
    <source>
        <dbReference type="ARBA" id="ARBA00023125"/>
    </source>
</evidence>
<gene>
    <name evidence="10" type="ORF">SAMN04515666_108176</name>
</gene>
<evidence type="ECO:0000256" key="7">
    <source>
        <dbReference type="ARBA" id="ARBA00023239"/>
    </source>
</evidence>
<dbReference type="PANTHER" id="PTHR13604:SF0">
    <property type="entry name" value="ABASIC SITE PROCESSING PROTEIN HMCES"/>
    <property type="match status" value="1"/>
</dbReference>
<evidence type="ECO:0000256" key="4">
    <source>
        <dbReference type="ARBA" id="ARBA00022801"/>
    </source>
</evidence>
<feature type="region of interest" description="Disordered" evidence="9">
    <location>
        <begin position="239"/>
        <end position="258"/>
    </location>
</feature>
<dbReference type="PANTHER" id="PTHR13604">
    <property type="entry name" value="DC12-RELATED"/>
    <property type="match status" value="1"/>
</dbReference>
<keyword evidence="3" id="KW-0227">DNA damage</keyword>
<sequence>MCNLYSHTRNVEAMRRLFAPFNDGGPNLANLPPQPGIFPDYQAPIIRNEDGEARLALTRWGMPSSKKALLDAATKRANKLRSKNKPVDFDNLLRMEPDSGTTNVRNTSSSHWKRWLDVPNRCLVPFTSFSEFNRDAGGDIWFAFGEERPTAFFAGIWAPKWKSVRKVKEGEVDADLFAFLTTDANAEIKAIHPKAMPVILTTPEECAAWMTAPWEQARTLQRPLPDGSLTIVARGAKKDGPPEVLAAPAEKPTHATLL</sequence>
<dbReference type="SUPFAM" id="SSF143081">
    <property type="entry name" value="BB1717-like"/>
    <property type="match status" value="1"/>
</dbReference>
<dbReference type="InterPro" id="IPR036590">
    <property type="entry name" value="SRAP-like"/>
</dbReference>
<protein>
    <recommendedName>
        <fullName evidence="8">Abasic site processing protein</fullName>
        <ecNumber evidence="8">3.4.-.-</ecNumber>
    </recommendedName>
</protein>
<keyword evidence="2 8" id="KW-0645">Protease</keyword>
<proteinExistence type="inferred from homology"/>
<comment type="similarity">
    <text evidence="1 8">Belongs to the SOS response-associated peptidase family.</text>
</comment>
<dbReference type="EMBL" id="FOAN01000008">
    <property type="protein sequence ID" value="SEM20933.1"/>
    <property type="molecule type" value="Genomic_DNA"/>
</dbReference>
<accession>A0A1H7WHF8</accession>
<dbReference type="Pfam" id="PF02586">
    <property type="entry name" value="SRAP"/>
    <property type="match status" value="1"/>
</dbReference>
<dbReference type="Gene3D" id="3.90.1680.20">
    <property type="match status" value="2"/>
</dbReference>
<dbReference type="GO" id="GO:0006508">
    <property type="term" value="P:proteolysis"/>
    <property type="evidence" value="ECO:0007669"/>
    <property type="project" value="UniProtKB-KW"/>
</dbReference>
<dbReference type="RefSeq" id="WP_091840021.1">
    <property type="nucleotide sequence ID" value="NZ_FOAN01000008.1"/>
</dbReference>
<evidence type="ECO:0000256" key="3">
    <source>
        <dbReference type="ARBA" id="ARBA00022763"/>
    </source>
</evidence>
<evidence type="ECO:0000256" key="9">
    <source>
        <dbReference type="SAM" id="MobiDB-lite"/>
    </source>
</evidence>
<dbReference type="OrthoDB" id="9782620at2"/>